<keyword evidence="3 12" id="KW-0378">Hydrolase</keyword>
<reference evidence="16 17" key="1">
    <citation type="submission" date="2024-03" db="EMBL/GenBank/DDBJ databases">
        <title>Ignisphaera cupida sp. nov., a hyperthermophilic hydrolytic archaeon from a hot spring of Kamchatka, and proposal of Ignisphaeraceae fam. nov.</title>
        <authorList>
            <person name="Podosokorskaya O.A."/>
            <person name="Elcheninov A.G."/>
            <person name="Maltseva A.I."/>
            <person name="Zayulina K.S."/>
            <person name="Novikov A."/>
            <person name="Merkel A.Y."/>
        </authorList>
    </citation>
    <scope>NUCLEOTIDE SEQUENCE [LARGE SCALE GENOMIC DNA]</scope>
    <source>
        <strain evidence="16 17">38H-sp</strain>
    </source>
</reference>
<comment type="caution">
    <text evidence="16">The sequence shown here is derived from an EMBL/GenBank/DDBJ whole genome shotgun (WGS) entry which is preliminary data.</text>
</comment>
<name>A0ABU9UAZ2_9SPIR</name>
<comment type="similarity">
    <text evidence="1">Belongs to the helicase family. UvrD subfamily.</text>
</comment>
<evidence type="ECO:0000259" key="14">
    <source>
        <dbReference type="PROSITE" id="PS51198"/>
    </source>
</evidence>
<evidence type="ECO:0000256" key="7">
    <source>
        <dbReference type="ARBA" id="ARBA00023235"/>
    </source>
</evidence>
<feature type="domain" description="UvrD-like helicase C-terminal" evidence="15">
    <location>
        <begin position="277"/>
        <end position="561"/>
    </location>
</feature>
<keyword evidence="5 12" id="KW-0067">ATP-binding</keyword>
<dbReference type="Proteomes" id="UP001466331">
    <property type="component" value="Unassembled WGS sequence"/>
</dbReference>
<dbReference type="RefSeq" id="WP_420069293.1">
    <property type="nucleotide sequence ID" value="NZ_JBCHKQ010000002.1"/>
</dbReference>
<dbReference type="InterPro" id="IPR014016">
    <property type="entry name" value="UvrD-like_ATP-bd"/>
</dbReference>
<dbReference type="Pfam" id="PF13361">
    <property type="entry name" value="UvrD_C"/>
    <property type="match status" value="1"/>
</dbReference>
<feature type="region of interest" description="Disordered" evidence="13">
    <location>
        <begin position="621"/>
        <end position="652"/>
    </location>
</feature>
<feature type="binding site" evidence="12">
    <location>
        <begin position="27"/>
        <end position="34"/>
    </location>
    <ligand>
        <name>ATP</name>
        <dbReference type="ChEBI" id="CHEBI:30616"/>
    </ligand>
</feature>
<evidence type="ECO:0000256" key="1">
    <source>
        <dbReference type="ARBA" id="ARBA00009922"/>
    </source>
</evidence>
<keyword evidence="17" id="KW-1185">Reference proteome</keyword>
<dbReference type="InterPro" id="IPR000212">
    <property type="entry name" value="DNA_helicase_UvrD/REP"/>
</dbReference>
<protein>
    <recommendedName>
        <fullName evidence="9">DNA 3'-5' helicase</fullName>
        <ecNumber evidence="9">5.6.2.4</ecNumber>
    </recommendedName>
    <alternativeName>
        <fullName evidence="10">DNA 3'-5' helicase II</fullName>
    </alternativeName>
</protein>
<evidence type="ECO:0000256" key="9">
    <source>
        <dbReference type="ARBA" id="ARBA00034808"/>
    </source>
</evidence>
<keyword evidence="7" id="KW-0413">Isomerase</keyword>
<dbReference type="PANTHER" id="PTHR11070:SF2">
    <property type="entry name" value="ATP-DEPENDENT DNA HELICASE SRS2"/>
    <property type="match status" value="1"/>
</dbReference>
<dbReference type="PROSITE" id="PS51198">
    <property type="entry name" value="UVRD_HELICASE_ATP_BIND"/>
    <property type="match status" value="1"/>
</dbReference>
<evidence type="ECO:0000259" key="15">
    <source>
        <dbReference type="PROSITE" id="PS51217"/>
    </source>
</evidence>
<evidence type="ECO:0000313" key="16">
    <source>
        <dbReference type="EMBL" id="MEM5947844.1"/>
    </source>
</evidence>
<evidence type="ECO:0000256" key="13">
    <source>
        <dbReference type="SAM" id="MobiDB-lite"/>
    </source>
</evidence>
<comment type="catalytic activity">
    <reaction evidence="8">
        <text>Couples ATP hydrolysis with the unwinding of duplex DNA by translocating in the 3'-5' direction.</text>
        <dbReference type="EC" id="5.6.2.4"/>
    </reaction>
</comment>
<dbReference type="SUPFAM" id="SSF52540">
    <property type="entry name" value="P-loop containing nucleoside triphosphate hydrolases"/>
    <property type="match status" value="1"/>
</dbReference>
<evidence type="ECO:0000256" key="4">
    <source>
        <dbReference type="ARBA" id="ARBA00022806"/>
    </source>
</evidence>
<evidence type="ECO:0000256" key="8">
    <source>
        <dbReference type="ARBA" id="ARBA00034617"/>
    </source>
</evidence>
<evidence type="ECO:0000256" key="3">
    <source>
        <dbReference type="ARBA" id="ARBA00022801"/>
    </source>
</evidence>
<comment type="catalytic activity">
    <reaction evidence="11">
        <text>ATP + H2O = ADP + phosphate + H(+)</text>
        <dbReference type="Rhea" id="RHEA:13065"/>
        <dbReference type="ChEBI" id="CHEBI:15377"/>
        <dbReference type="ChEBI" id="CHEBI:15378"/>
        <dbReference type="ChEBI" id="CHEBI:30616"/>
        <dbReference type="ChEBI" id="CHEBI:43474"/>
        <dbReference type="ChEBI" id="CHEBI:456216"/>
        <dbReference type="EC" id="5.6.2.4"/>
    </reaction>
</comment>
<dbReference type="PROSITE" id="PS51217">
    <property type="entry name" value="UVRD_HELICASE_CTER"/>
    <property type="match status" value="1"/>
</dbReference>
<organism evidence="16 17">
    <name type="scientific">Rarispira pelagica</name>
    <dbReference type="NCBI Taxonomy" id="3141764"/>
    <lineage>
        <taxon>Bacteria</taxon>
        <taxon>Pseudomonadati</taxon>
        <taxon>Spirochaetota</taxon>
        <taxon>Spirochaetia</taxon>
        <taxon>Winmispirales</taxon>
        <taxon>Winmispiraceae</taxon>
        <taxon>Rarispira</taxon>
    </lineage>
</organism>
<accession>A0ABU9UAZ2</accession>
<evidence type="ECO:0000313" key="17">
    <source>
        <dbReference type="Proteomes" id="UP001466331"/>
    </source>
</evidence>
<dbReference type="Gene3D" id="3.40.50.300">
    <property type="entry name" value="P-loop containing nucleotide triphosphate hydrolases"/>
    <property type="match status" value="2"/>
</dbReference>
<dbReference type="PANTHER" id="PTHR11070">
    <property type="entry name" value="UVRD / RECB / PCRA DNA HELICASE FAMILY MEMBER"/>
    <property type="match status" value="1"/>
</dbReference>
<keyword evidence="4 12" id="KW-0347">Helicase</keyword>
<dbReference type="Gene3D" id="1.10.486.10">
    <property type="entry name" value="PCRA, domain 4"/>
    <property type="match status" value="1"/>
</dbReference>
<feature type="domain" description="UvrD-like helicase ATP-binding" evidence="14">
    <location>
        <begin position="6"/>
        <end position="276"/>
    </location>
</feature>
<evidence type="ECO:0000256" key="12">
    <source>
        <dbReference type="PROSITE-ProRule" id="PRU00560"/>
    </source>
</evidence>
<dbReference type="InterPro" id="IPR013986">
    <property type="entry name" value="DExx_box_DNA_helicase_dom_sf"/>
</dbReference>
<dbReference type="InterPro" id="IPR027417">
    <property type="entry name" value="P-loop_NTPase"/>
</dbReference>
<dbReference type="Pfam" id="PF00580">
    <property type="entry name" value="UvrD-helicase"/>
    <property type="match status" value="1"/>
</dbReference>
<dbReference type="CDD" id="cd18807">
    <property type="entry name" value="SF1_C_UvrD"/>
    <property type="match status" value="1"/>
</dbReference>
<evidence type="ECO:0000256" key="2">
    <source>
        <dbReference type="ARBA" id="ARBA00022741"/>
    </source>
</evidence>
<dbReference type="EMBL" id="JBCHKQ010000002">
    <property type="protein sequence ID" value="MEM5947844.1"/>
    <property type="molecule type" value="Genomic_DNA"/>
</dbReference>
<sequence>MIDYKKELNPEQYQAVTTIQGPVLIIAGAGSGKTRVITYRISYMLDSHIPQKNILALTFTNKAAKEMWERVRQLTGKKLTNLTVSTFHSFGAQILREKIHHLGYRPNFSIYDTQDQTELIKQCAKETNLHPELLNIGLIKNIISGIKTDRIQWTEENEVYQQVFLEYQAHLKAYHAVDFDDLIVLPNKLFSEQPNILEEYRNRYKYIMIDEFQDTSILQYNFIKQLAEKNRNICVVGDDDQSIYSWRGANYQNIMLFEKDFPERVEIKLEQNYRSVQTILEAANHLISHNTNRKDKKLWTGKEDNNKIQLIFVDDEKKEAEFIAEHIRTIVLKERAAYHQIGVLVRTNNLMATLENTLLQNNVPYKLSGGKSFFERKEVKDIIAYLRAILNPDDDISILRIINTPKRGIGRQTIQHIGDIATEQGISIYSAISSIRYAEDSPVSNTIKKTLDEFMAIIEDYNYRLNNTGSIAETIRELIDDINYFEYLLGEYRDNDNIARYKYQNIMLFTDLIERWEKDPDNLNPNLWSYLTKISLSSREDNTEESEKGKVNLMTIHAAKGLEFDHVFLAGVEDGIIPHQRAIEDDPSNIEEERRLFYVAITRAKQKLYLTTCKKRKIMREEKEQTPSPFLEEMPQHLITSEEPSQEMTEEEVDKLFADLKKRFSE</sequence>
<evidence type="ECO:0000256" key="5">
    <source>
        <dbReference type="ARBA" id="ARBA00022840"/>
    </source>
</evidence>
<gene>
    <name evidence="16" type="ORF">WKV44_04730</name>
</gene>
<dbReference type="EC" id="5.6.2.4" evidence="9"/>
<evidence type="ECO:0000256" key="6">
    <source>
        <dbReference type="ARBA" id="ARBA00023125"/>
    </source>
</evidence>
<evidence type="ECO:0000256" key="11">
    <source>
        <dbReference type="ARBA" id="ARBA00048988"/>
    </source>
</evidence>
<dbReference type="CDD" id="cd17932">
    <property type="entry name" value="DEXQc_UvrD"/>
    <property type="match status" value="1"/>
</dbReference>
<evidence type="ECO:0000256" key="10">
    <source>
        <dbReference type="ARBA" id="ARBA00034923"/>
    </source>
</evidence>
<proteinExistence type="inferred from homology"/>
<dbReference type="Gene3D" id="1.10.10.160">
    <property type="match status" value="1"/>
</dbReference>
<keyword evidence="6" id="KW-0238">DNA-binding</keyword>
<dbReference type="InterPro" id="IPR014017">
    <property type="entry name" value="DNA_helicase_UvrD-like_C"/>
</dbReference>
<keyword evidence="2 12" id="KW-0547">Nucleotide-binding</keyword>